<dbReference type="Proteomes" id="UP000253314">
    <property type="component" value="Unassembled WGS sequence"/>
</dbReference>
<reference evidence="1 2" key="1">
    <citation type="submission" date="2018-07" db="EMBL/GenBank/DDBJ databases">
        <title>Lottiidibacillus patelloidae gen. nov., sp. nov., isolated from the intestinal tract of a marine limpet and the reclassification of B. taeanensis BH030017T, B. algicola KMM 3737T and B. hwajinpoensis SW-72T as genus Lottiidibacillus.</title>
        <authorList>
            <person name="Liu R."/>
            <person name="Huang Z."/>
        </authorList>
    </citation>
    <scope>NUCLEOTIDE SEQUENCE [LARGE SCALE GENOMIC DNA]</scope>
    <source>
        <strain evidence="1 2">BH030017</strain>
    </source>
</reference>
<sequence>MFSNNKKETITLLNREDLEFATLFLLENEINKLKLRRYLNDRNQIALEITKEILSNPQVPCTLSLNWQLCDYSHVIQAALKWIITSNKQTISNFQYIEVIDSCSSLLTSTYKDENILPYLCKLIFSRYKQDLPYHYLTRAFFEAKESTSLLLIAERLTSNDLQEVKFAKRILAFIPELASQQNGKEAYNIFYRWFQLNNLFLYYTGESFDTSHFPTLYTIALHAKYLGKPVFIQTGEILESLTEQEKNLLNDFYHLEESKQSQIANYSNSLRIQHFHKWRQWLEQPLEVQLEEVKELSHD</sequence>
<proteinExistence type="predicted"/>
<dbReference type="EMBL" id="QOCW01000003">
    <property type="protein sequence ID" value="RBW70669.1"/>
    <property type="molecule type" value="Genomic_DNA"/>
</dbReference>
<dbReference type="AlphaFoldDB" id="A0A366Y0Y0"/>
<keyword evidence="2" id="KW-1185">Reference proteome</keyword>
<protein>
    <submittedName>
        <fullName evidence="1">Uncharacterized protein</fullName>
    </submittedName>
</protein>
<name>A0A366Y0Y0_9BACI</name>
<accession>A0A366Y0Y0</accession>
<comment type="caution">
    <text evidence="1">The sequence shown here is derived from an EMBL/GenBank/DDBJ whole genome shotgun (WGS) entry which is preliminary data.</text>
</comment>
<evidence type="ECO:0000313" key="2">
    <source>
        <dbReference type="Proteomes" id="UP000253314"/>
    </source>
</evidence>
<organism evidence="1 2">
    <name type="scientific">Bacillus taeanensis</name>
    <dbReference type="NCBI Taxonomy" id="273032"/>
    <lineage>
        <taxon>Bacteria</taxon>
        <taxon>Bacillati</taxon>
        <taxon>Bacillota</taxon>
        <taxon>Bacilli</taxon>
        <taxon>Bacillales</taxon>
        <taxon>Bacillaceae</taxon>
        <taxon>Bacillus</taxon>
    </lineage>
</organism>
<evidence type="ECO:0000313" key="1">
    <source>
        <dbReference type="EMBL" id="RBW70669.1"/>
    </source>
</evidence>
<gene>
    <name evidence="1" type="ORF">DS031_04080</name>
</gene>